<feature type="region of interest" description="Disordered" evidence="1">
    <location>
        <begin position="170"/>
        <end position="238"/>
    </location>
</feature>
<evidence type="ECO:0000313" key="3">
    <source>
        <dbReference type="Proteomes" id="UP000724874"/>
    </source>
</evidence>
<dbReference type="OrthoDB" id="3270344at2759"/>
<organism evidence="2 3">
    <name type="scientific">Gymnopilus junonius</name>
    <name type="common">Spectacular rustgill mushroom</name>
    <name type="synonym">Gymnopilus spectabilis subsp. junonius</name>
    <dbReference type="NCBI Taxonomy" id="109634"/>
    <lineage>
        <taxon>Eukaryota</taxon>
        <taxon>Fungi</taxon>
        <taxon>Dikarya</taxon>
        <taxon>Basidiomycota</taxon>
        <taxon>Agaricomycotina</taxon>
        <taxon>Agaricomycetes</taxon>
        <taxon>Agaricomycetidae</taxon>
        <taxon>Agaricales</taxon>
        <taxon>Agaricineae</taxon>
        <taxon>Hymenogastraceae</taxon>
        <taxon>Gymnopilus</taxon>
    </lineage>
</organism>
<accession>A0A9P5THJ0</accession>
<feature type="compositionally biased region" description="Polar residues" evidence="1">
    <location>
        <begin position="212"/>
        <end position="223"/>
    </location>
</feature>
<feature type="compositionally biased region" description="Low complexity" evidence="1">
    <location>
        <begin position="190"/>
        <end position="199"/>
    </location>
</feature>
<sequence length="510" mass="57318">MKRKDRPEETEEKPSISAGSVPSLRPDEYETGRVTCETCGASVSFRDEQTGGFTHRRGAGQAHRRRANEYLRADPYVGKFEAYRVLCASCDKWIRLRPNSTYCSIPWDAHRKSCSQRRSKYLFSKDPDVRKFDPERILCNSCDKWISVPPDDHLQAVQHWLQHRASCQRNSGSSSVSAQRPEPPPSANIASAPHTAHPPHGAPNERYAPLGSPSSFHDLTPSNYAPAHESRRRNAEQRAATLRADRLIGEVEPNRVFCSLCQKWVQLRQDSSYCAYPWLQHRGKCLARQIRHTSSLDAESEEGVDREVVEDIRRKEPIRRPSQNEGHFRHASSSSRHPYHPSYHHPQQQHHHTKIRSVPYNTGPTNGRYGGGGSMSHAVSSCGCGGEPDPDGDYFDQHRQSPPTPASVSARVIPIARGGVPRRPWPVGLADLDSPSGRKHFVFGSVEYLFATTYEASDEMSISALLAYLNAAMPQDKHEDFDTSEVARAVQSMKEKGRVVFEGDILRLVD</sequence>
<feature type="compositionally biased region" description="Basic residues" evidence="1">
    <location>
        <begin position="337"/>
        <end position="355"/>
    </location>
</feature>
<comment type="caution">
    <text evidence="2">The sequence shown here is derived from an EMBL/GenBank/DDBJ whole genome shotgun (WGS) entry which is preliminary data.</text>
</comment>
<keyword evidence="3" id="KW-1185">Reference proteome</keyword>
<evidence type="ECO:0000256" key="1">
    <source>
        <dbReference type="SAM" id="MobiDB-lite"/>
    </source>
</evidence>
<protein>
    <submittedName>
        <fullName evidence="2">Uncharacterized protein</fullName>
    </submittedName>
</protein>
<dbReference type="AlphaFoldDB" id="A0A9P5THJ0"/>
<feature type="region of interest" description="Disordered" evidence="1">
    <location>
        <begin position="313"/>
        <end position="407"/>
    </location>
</feature>
<evidence type="ECO:0000313" key="2">
    <source>
        <dbReference type="EMBL" id="KAF8878382.1"/>
    </source>
</evidence>
<name>A0A9P5THJ0_GYMJU</name>
<dbReference type="EMBL" id="JADNYJ010000159">
    <property type="protein sequence ID" value="KAF8878382.1"/>
    <property type="molecule type" value="Genomic_DNA"/>
</dbReference>
<proteinExistence type="predicted"/>
<reference evidence="2" key="1">
    <citation type="submission" date="2020-11" db="EMBL/GenBank/DDBJ databases">
        <authorList>
            <consortium name="DOE Joint Genome Institute"/>
            <person name="Ahrendt S."/>
            <person name="Riley R."/>
            <person name="Andreopoulos W."/>
            <person name="LaButti K."/>
            <person name="Pangilinan J."/>
            <person name="Ruiz-duenas F.J."/>
            <person name="Barrasa J.M."/>
            <person name="Sanchez-Garcia M."/>
            <person name="Camarero S."/>
            <person name="Miyauchi S."/>
            <person name="Serrano A."/>
            <person name="Linde D."/>
            <person name="Babiker R."/>
            <person name="Drula E."/>
            <person name="Ayuso-Fernandez I."/>
            <person name="Pacheco R."/>
            <person name="Padilla G."/>
            <person name="Ferreira P."/>
            <person name="Barriuso J."/>
            <person name="Kellner H."/>
            <person name="Castanera R."/>
            <person name="Alfaro M."/>
            <person name="Ramirez L."/>
            <person name="Pisabarro A.G."/>
            <person name="Kuo A."/>
            <person name="Tritt A."/>
            <person name="Lipzen A."/>
            <person name="He G."/>
            <person name="Yan M."/>
            <person name="Ng V."/>
            <person name="Cullen D."/>
            <person name="Martin F."/>
            <person name="Rosso M.-N."/>
            <person name="Henrissat B."/>
            <person name="Hibbett D."/>
            <person name="Martinez A.T."/>
            <person name="Grigoriev I.V."/>
        </authorList>
    </citation>
    <scope>NUCLEOTIDE SEQUENCE</scope>
    <source>
        <strain evidence="2">AH 44721</strain>
    </source>
</reference>
<feature type="region of interest" description="Disordered" evidence="1">
    <location>
        <begin position="1"/>
        <end position="27"/>
    </location>
</feature>
<gene>
    <name evidence="2" type="ORF">CPB84DRAFT_1817510</name>
</gene>
<dbReference type="Proteomes" id="UP000724874">
    <property type="component" value="Unassembled WGS sequence"/>
</dbReference>